<dbReference type="SUPFAM" id="SSF48403">
    <property type="entry name" value="Ankyrin repeat"/>
    <property type="match status" value="1"/>
</dbReference>
<keyword evidence="2" id="KW-0175">Coiled coil</keyword>
<accession>A0A6B0SBD7</accession>
<keyword evidence="1" id="KW-0040">ANK repeat</keyword>
<evidence type="ECO:0000313" key="4">
    <source>
        <dbReference type="EMBL" id="MXQ99341.1"/>
    </source>
</evidence>
<dbReference type="PROSITE" id="PS50088">
    <property type="entry name" value="ANK_REPEAT"/>
    <property type="match status" value="1"/>
</dbReference>
<comment type="caution">
    <text evidence="4">The sequence shown here is derived from an EMBL/GenBank/DDBJ whole genome shotgun (WGS) entry which is preliminary data.</text>
</comment>
<sequence>MQKKCEKLEKNKKKLEQEVVHLRSHIEMNMIEHSQVEQYKRETEERIQAASQENLEQLQEKNNASIRSQMELSIKDLESELSKVKTLQEDSHKAELETYKQLYLVELEVRKSLEGKLDKTALHLDCANGHSAVVTLLRERKCLLNLCDNENRTTLMKDDLTSLLLAICERRGQMVEFLVKKEENIHAVDKMKRTALMLAVKYESINVVRFLLQQGADIFSQDVFGWTAEEYAVISGFNM</sequence>
<dbReference type="Pfam" id="PF12796">
    <property type="entry name" value="Ank_2"/>
    <property type="match status" value="1"/>
</dbReference>
<dbReference type="InterPro" id="IPR036770">
    <property type="entry name" value="Ankyrin_rpt-contain_sf"/>
</dbReference>
<keyword evidence="5" id="KW-1185">Reference proteome</keyword>
<dbReference type="Proteomes" id="UP000322234">
    <property type="component" value="Unassembled WGS sequence"/>
</dbReference>
<dbReference type="InterPro" id="IPR021885">
    <property type="entry name" value="DUF3496"/>
</dbReference>
<evidence type="ECO:0000256" key="1">
    <source>
        <dbReference type="PROSITE-ProRule" id="PRU00023"/>
    </source>
</evidence>
<evidence type="ECO:0000256" key="2">
    <source>
        <dbReference type="SAM" id="Coils"/>
    </source>
</evidence>
<dbReference type="PANTHER" id="PTHR24147">
    <property type="entry name" value="ANKYRIN REPEAT DOMAIN 36-RELATED"/>
    <property type="match status" value="1"/>
</dbReference>
<dbReference type="Pfam" id="PF12001">
    <property type="entry name" value="DUF3496"/>
    <property type="match status" value="1"/>
</dbReference>
<reference evidence="4" key="1">
    <citation type="submission" date="2019-10" db="EMBL/GenBank/DDBJ databases">
        <title>The sequence and de novo assembly of the wild yak genome.</title>
        <authorList>
            <person name="Liu Y."/>
        </authorList>
    </citation>
    <scope>NUCLEOTIDE SEQUENCE [LARGE SCALE GENOMIC DNA]</scope>
    <source>
        <strain evidence="4">WY2019</strain>
    </source>
</reference>
<protein>
    <recommendedName>
        <fullName evidence="3">DUF3496 domain-containing protein</fullName>
    </recommendedName>
</protein>
<dbReference type="PANTHER" id="PTHR24147:SF64">
    <property type="entry name" value="ANKYRIN REPEAT DOMAIN-CONTAINING PROTEIN 19-RELATED"/>
    <property type="match status" value="1"/>
</dbReference>
<feature type="coiled-coil region" evidence="2">
    <location>
        <begin position="5"/>
        <end position="97"/>
    </location>
</feature>
<organism evidence="4 5">
    <name type="scientific">Bos mutus</name>
    <name type="common">wild yak</name>
    <dbReference type="NCBI Taxonomy" id="72004"/>
    <lineage>
        <taxon>Eukaryota</taxon>
        <taxon>Metazoa</taxon>
        <taxon>Chordata</taxon>
        <taxon>Craniata</taxon>
        <taxon>Vertebrata</taxon>
        <taxon>Euteleostomi</taxon>
        <taxon>Mammalia</taxon>
        <taxon>Eutheria</taxon>
        <taxon>Laurasiatheria</taxon>
        <taxon>Artiodactyla</taxon>
        <taxon>Ruminantia</taxon>
        <taxon>Pecora</taxon>
        <taxon>Bovidae</taxon>
        <taxon>Bovinae</taxon>
        <taxon>Bos</taxon>
    </lineage>
</organism>
<dbReference type="PROSITE" id="PS50297">
    <property type="entry name" value="ANK_REP_REGION"/>
    <property type="match status" value="1"/>
</dbReference>
<dbReference type="InterPro" id="IPR050657">
    <property type="entry name" value="Ankyrin_repeat_domain"/>
</dbReference>
<dbReference type="AlphaFoldDB" id="A0A6B0SBD7"/>
<gene>
    <name evidence="4" type="ORF">E5288_WYG001488</name>
</gene>
<dbReference type="EMBL" id="VBQZ03000415">
    <property type="protein sequence ID" value="MXQ99341.1"/>
    <property type="molecule type" value="Genomic_DNA"/>
</dbReference>
<evidence type="ECO:0000259" key="3">
    <source>
        <dbReference type="Pfam" id="PF12001"/>
    </source>
</evidence>
<dbReference type="Gene3D" id="1.25.40.20">
    <property type="entry name" value="Ankyrin repeat-containing domain"/>
    <property type="match status" value="2"/>
</dbReference>
<name>A0A6B0SBD7_9CETA</name>
<dbReference type="InterPro" id="IPR002110">
    <property type="entry name" value="Ankyrin_rpt"/>
</dbReference>
<proteinExistence type="predicted"/>
<feature type="domain" description="DUF3496" evidence="3">
    <location>
        <begin position="67"/>
        <end position="126"/>
    </location>
</feature>
<evidence type="ECO:0000313" key="5">
    <source>
        <dbReference type="Proteomes" id="UP000322234"/>
    </source>
</evidence>
<dbReference type="SMART" id="SM00248">
    <property type="entry name" value="ANK"/>
    <property type="match status" value="3"/>
</dbReference>
<feature type="repeat" description="ANK" evidence="1">
    <location>
        <begin position="191"/>
        <end position="223"/>
    </location>
</feature>